<feature type="region of interest" description="Disordered" evidence="5">
    <location>
        <begin position="453"/>
        <end position="492"/>
    </location>
</feature>
<feature type="compositionally biased region" description="Polar residues" evidence="5">
    <location>
        <begin position="388"/>
        <end position="399"/>
    </location>
</feature>
<dbReference type="EMBL" id="AP026978">
    <property type="protein sequence ID" value="BDT97105.1"/>
    <property type="molecule type" value="Genomic_DNA"/>
</dbReference>
<keyword evidence="2" id="KW-0813">Transport</keyword>
<evidence type="ECO:0000313" key="8">
    <source>
        <dbReference type="Proteomes" id="UP001317870"/>
    </source>
</evidence>
<accession>A0ABM8CR85</accession>
<dbReference type="Pfam" id="PF00005">
    <property type="entry name" value="ABC_tran"/>
    <property type="match status" value="1"/>
</dbReference>
<feature type="compositionally biased region" description="Polar residues" evidence="5">
    <location>
        <begin position="342"/>
        <end position="358"/>
    </location>
</feature>
<comment type="similarity">
    <text evidence="1">Belongs to the ABC transporter superfamily.</text>
</comment>
<evidence type="ECO:0000259" key="6">
    <source>
        <dbReference type="PROSITE" id="PS50893"/>
    </source>
</evidence>
<evidence type="ECO:0000256" key="5">
    <source>
        <dbReference type="SAM" id="MobiDB-lite"/>
    </source>
</evidence>
<sequence>MTEGAALTEHTDGVDRRRSNSGDDSAAVRLEAARLSFGGRTLWDGLDLTVAPGEFVAILGPNGSGKTSLLKVLLGQVGLSSGTARIAGSPARAGNHDIGYVPQQKTIDAGVQLRGVDLVGLGVDGHRWGLGLRSRAERKRKVAAAIADVGAEHFAHAPLESMSGGEQQRLRVAQALVGDPKVLLCDEPLLSLDLANQRLVAELIDRRRRTHDTAVLFVTHEINPILPLVDRVLYLVDGRFRIGTPEQVMTSAVLSELYRTQVDVLRVRGRLVVVGTGDTMDALGTAGGHCHGPAGDEFPHGDSASASAPADDAATGASAAEPIPTTQTPAITDAAPAIPADSGTSARGGLSTTHSVTSGAVPGDQTATARASARPIPGGSSTDDETTAPATSADLQTSARTDHATRPAANGTRTPAVPTTADRANSGRSASTGAAGDASPPSLAIAVAADGAIGSLHGNGAPSASQASADSPEGKGGRPARPADPEQSGARS</sequence>
<dbReference type="PANTHER" id="PTHR42734:SF17">
    <property type="entry name" value="METAL TRANSPORT SYSTEM ATP-BINDING PROTEIN TM_0124-RELATED"/>
    <property type="match status" value="1"/>
</dbReference>
<evidence type="ECO:0000256" key="1">
    <source>
        <dbReference type="ARBA" id="ARBA00005417"/>
    </source>
</evidence>
<dbReference type="InterPro" id="IPR003593">
    <property type="entry name" value="AAA+_ATPase"/>
</dbReference>
<dbReference type="Proteomes" id="UP001317870">
    <property type="component" value="Chromosome"/>
</dbReference>
<reference evidence="7 8" key="1">
    <citation type="submission" date="2022-11" db="EMBL/GenBank/DDBJ databases">
        <title>Genome Sequencing of Nocardia sp. ON39_IFM12276 and assembly.</title>
        <authorList>
            <person name="Shimojima M."/>
            <person name="Toyokawa M."/>
            <person name="Uesaka K."/>
        </authorList>
    </citation>
    <scope>NUCLEOTIDE SEQUENCE [LARGE SCALE GENOMIC DNA]</scope>
    <source>
        <strain evidence="7 8">IFM 12276</strain>
    </source>
</reference>
<feature type="compositionally biased region" description="Basic and acidic residues" evidence="5">
    <location>
        <begin position="472"/>
        <end position="484"/>
    </location>
</feature>
<name>A0ABM8CR85_9NOCA</name>
<feature type="domain" description="ABC transporter" evidence="6">
    <location>
        <begin position="28"/>
        <end position="262"/>
    </location>
</feature>
<dbReference type="CDD" id="cd03235">
    <property type="entry name" value="ABC_Metallic_Cations"/>
    <property type="match status" value="1"/>
</dbReference>
<feature type="compositionally biased region" description="Low complexity" evidence="5">
    <location>
        <begin position="302"/>
        <end position="340"/>
    </location>
</feature>
<evidence type="ECO:0000256" key="2">
    <source>
        <dbReference type="ARBA" id="ARBA00022448"/>
    </source>
</evidence>
<dbReference type="PROSITE" id="PS50893">
    <property type="entry name" value="ABC_TRANSPORTER_2"/>
    <property type="match status" value="1"/>
</dbReference>
<keyword evidence="8" id="KW-1185">Reference proteome</keyword>
<feature type="region of interest" description="Disordered" evidence="5">
    <location>
        <begin position="1"/>
        <end position="23"/>
    </location>
</feature>
<dbReference type="InterPro" id="IPR003439">
    <property type="entry name" value="ABC_transporter-like_ATP-bd"/>
</dbReference>
<dbReference type="SMART" id="SM00382">
    <property type="entry name" value="AAA"/>
    <property type="match status" value="1"/>
</dbReference>
<dbReference type="SUPFAM" id="SSF52540">
    <property type="entry name" value="P-loop containing nucleoside triphosphate hydrolases"/>
    <property type="match status" value="1"/>
</dbReference>
<dbReference type="Gene3D" id="3.40.50.300">
    <property type="entry name" value="P-loop containing nucleotide triphosphate hydrolases"/>
    <property type="match status" value="1"/>
</dbReference>
<keyword evidence="3" id="KW-0547">Nucleotide-binding</keyword>
<dbReference type="PROSITE" id="PS00211">
    <property type="entry name" value="ABC_TRANSPORTER_1"/>
    <property type="match status" value="1"/>
</dbReference>
<evidence type="ECO:0000256" key="3">
    <source>
        <dbReference type="ARBA" id="ARBA00022741"/>
    </source>
</evidence>
<feature type="region of interest" description="Disordered" evidence="5">
    <location>
        <begin position="285"/>
        <end position="440"/>
    </location>
</feature>
<evidence type="ECO:0000313" key="7">
    <source>
        <dbReference type="EMBL" id="BDT97105.1"/>
    </source>
</evidence>
<dbReference type="InterPro" id="IPR050153">
    <property type="entry name" value="Metal_Ion_Import_ABC"/>
</dbReference>
<organism evidence="7 8">
    <name type="scientific">Nocardia sputorum</name>
    <dbReference type="NCBI Taxonomy" id="2984338"/>
    <lineage>
        <taxon>Bacteria</taxon>
        <taxon>Bacillati</taxon>
        <taxon>Actinomycetota</taxon>
        <taxon>Actinomycetes</taxon>
        <taxon>Mycobacteriales</taxon>
        <taxon>Nocardiaceae</taxon>
        <taxon>Nocardia</taxon>
    </lineage>
</organism>
<proteinExistence type="inferred from homology"/>
<dbReference type="InterPro" id="IPR027417">
    <property type="entry name" value="P-loop_NTPase"/>
</dbReference>
<feature type="compositionally biased region" description="Polar residues" evidence="5">
    <location>
        <begin position="422"/>
        <end position="432"/>
    </location>
</feature>
<dbReference type="InterPro" id="IPR017871">
    <property type="entry name" value="ABC_transporter-like_CS"/>
</dbReference>
<dbReference type="PANTHER" id="PTHR42734">
    <property type="entry name" value="METAL TRANSPORT SYSTEM ATP-BINDING PROTEIN TM_0124-RELATED"/>
    <property type="match status" value="1"/>
</dbReference>
<protein>
    <recommendedName>
        <fullName evidence="6">ABC transporter domain-containing protein</fullName>
    </recommendedName>
</protein>
<feature type="compositionally biased region" description="Basic and acidic residues" evidence="5">
    <location>
        <begin position="9"/>
        <end position="21"/>
    </location>
</feature>
<feature type="compositionally biased region" description="Low complexity" evidence="5">
    <location>
        <begin position="461"/>
        <end position="471"/>
    </location>
</feature>
<gene>
    <name evidence="7" type="ORF">IFM12276_01340</name>
</gene>
<keyword evidence="4" id="KW-0067">ATP-binding</keyword>
<evidence type="ECO:0000256" key="4">
    <source>
        <dbReference type="ARBA" id="ARBA00022840"/>
    </source>
</evidence>